<gene>
    <name evidence="1" type="ORF">HX882_26160</name>
</gene>
<sequence>MRYLKAIGQDLGQTGRANTVLLKFYKDILCQPDQQVALAVAVDQTGDARFDFGMAGDINQDGRVSLRDQRLLKAFTDVFLQVNWFNPGGNEQRYLKIFAENYQDDDSPNVVKLEFYEDCTVSGEQTLVYRAAGYDGDNDGVFESFTNGDVDGNGIANKADKELIRGLIRSFLEFDTWSAKPRSSCRSDA</sequence>
<dbReference type="AlphaFoldDB" id="A0A7Y7XGF1"/>
<evidence type="ECO:0000313" key="2">
    <source>
        <dbReference type="Proteomes" id="UP000539985"/>
    </source>
</evidence>
<evidence type="ECO:0000313" key="1">
    <source>
        <dbReference type="EMBL" id="NWB99382.1"/>
    </source>
</evidence>
<protein>
    <submittedName>
        <fullName evidence="1">Uncharacterized protein</fullName>
    </submittedName>
</protein>
<dbReference type="Proteomes" id="UP000539985">
    <property type="component" value="Unassembled WGS sequence"/>
</dbReference>
<name>A0A7Y7XGF1_9PSED</name>
<accession>A0A7Y7XGF1</accession>
<comment type="caution">
    <text evidence="1">The sequence shown here is derived from an EMBL/GenBank/DDBJ whole genome shotgun (WGS) entry which is preliminary data.</text>
</comment>
<organism evidence="1 2">
    <name type="scientific">Pseudomonas gingeri</name>
    <dbReference type="NCBI Taxonomy" id="117681"/>
    <lineage>
        <taxon>Bacteria</taxon>
        <taxon>Pseudomonadati</taxon>
        <taxon>Pseudomonadota</taxon>
        <taxon>Gammaproteobacteria</taxon>
        <taxon>Pseudomonadales</taxon>
        <taxon>Pseudomonadaceae</taxon>
        <taxon>Pseudomonas</taxon>
    </lineage>
</organism>
<proteinExistence type="predicted"/>
<dbReference type="EMBL" id="JACAQB010000023">
    <property type="protein sequence ID" value="NWB99382.1"/>
    <property type="molecule type" value="Genomic_DNA"/>
</dbReference>
<reference evidence="1 2" key="1">
    <citation type="submission" date="2020-04" db="EMBL/GenBank/DDBJ databases">
        <title>Molecular characterization of pseudomonads from Agaricus bisporus reveal novel blotch 2 pathogens in Western Europe.</title>
        <authorList>
            <person name="Taparia T."/>
            <person name="Krijger M."/>
            <person name="Haynes E."/>
            <person name="Elpinstone J.G."/>
            <person name="Noble R."/>
            <person name="Van Der Wolf J."/>
        </authorList>
    </citation>
    <scope>NUCLEOTIDE SEQUENCE [LARGE SCALE GENOMIC DNA]</scope>
    <source>
        <strain evidence="1 2">H7001</strain>
    </source>
</reference>
<dbReference type="RefSeq" id="WP_177105026.1">
    <property type="nucleotide sequence ID" value="NZ_JACAQB010000023.1"/>
</dbReference>